<dbReference type="GO" id="GO:0009055">
    <property type="term" value="F:electron transfer activity"/>
    <property type="evidence" value="ECO:0007669"/>
    <property type="project" value="InterPro"/>
</dbReference>
<dbReference type="PANTHER" id="PTHR36118">
    <property type="entry name" value="ION-TRANSLOCATING OXIDOREDUCTASE COMPLEX SUBUNIT G"/>
    <property type="match status" value="1"/>
</dbReference>
<dbReference type="PIRSF" id="PIRSF006091">
    <property type="entry name" value="E_trnsport_RnfG"/>
    <property type="match status" value="1"/>
</dbReference>
<reference evidence="8" key="2">
    <citation type="journal article" date="2021" name="PeerJ">
        <title>Extensive microbial diversity within the chicken gut microbiome revealed by metagenomics and culture.</title>
        <authorList>
            <person name="Gilroy R."/>
            <person name="Ravi A."/>
            <person name="Getino M."/>
            <person name="Pursley I."/>
            <person name="Horton D.L."/>
            <person name="Alikhan N.F."/>
            <person name="Baker D."/>
            <person name="Gharbi K."/>
            <person name="Hall N."/>
            <person name="Watson M."/>
            <person name="Adriaenssens E.M."/>
            <person name="Foster-Nyarko E."/>
            <person name="Jarju S."/>
            <person name="Secka A."/>
            <person name="Antonio M."/>
            <person name="Oren A."/>
            <person name="Chaudhuri R.R."/>
            <person name="La Ragione R."/>
            <person name="Hildebrand F."/>
            <person name="Pallen M.J."/>
        </authorList>
    </citation>
    <scope>NUCLEOTIDE SEQUENCE</scope>
    <source>
        <strain evidence="8">CHK123-3438</strain>
    </source>
</reference>
<evidence type="ECO:0000259" key="7">
    <source>
        <dbReference type="SMART" id="SM00900"/>
    </source>
</evidence>
<comment type="function">
    <text evidence="6">Part of a membrane-bound complex that couples electron transfer with translocation of ions across the membrane.</text>
</comment>
<keyword evidence="4 6" id="KW-0288">FMN</keyword>
<dbReference type="SMART" id="SM00900">
    <property type="entry name" value="FMN_bind"/>
    <property type="match status" value="1"/>
</dbReference>
<dbReference type="GO" id="GO:0022900">
    <property type="term" value="P:electron transport chain"/>
    <property type="evidence" value="ECO:0007669"/>
    <property type="project" value="UniProtKB-UniRule"/>
</dbReference>
<keyword evidence="6" id="KW-0472">Membrane</keyword>
<dbReference type="InterPro" id="IPR010209">
    <property type="entry name" value="Ion_transpt_RnfG/RsxG"/>
</dbReference>
<dbReference type="EC" id="7.-.-.-" evidence="6"/>
<dbReference type="EMBL" id="DVKS01000016">
    <property type="protein sequence ID" value="HIT40671.1"/>
    <property type="molecule type" value="Genomic_DNA"/>
</dbReference>
<feature type="modified residue" description="FMN phosphoryl threonine" evidence="6">
    <location>
        <position position="179"/>
    </location>
</feature>
<dbReference type="Proteomes" id="UP000886860">
    <property type="component" value="Unassembled WGS sequence"/>
</dbReference>
<evidence type="ECO:0000256" key="1">
    <source>
        <dbReference type="ARBA" id="ARBA00022448"/>
    </source>
</evidence>
<keyword evidence="2 6" id="KW-0597">Phosphoprotein</keyword>
<evidence type="ECO:0000313" key="8">
    <source>
        <dbReference type="EMBL" id="HIT40671.1"/>
    </source>
</evidence>
<reference evidence="8" key="1">
    <citation type="submission" date="2020-10" db="EMBL/GenBank/DDBJ databases">
        <authorList>
            <person name="Gilroy R."/>
        </authorList>
    </citation>
    <scope>NUCLEOTIDE SEQUENCE</scope>
    <source>
        <strain evidence="8">CHK123-3438</strain>
    </source>
</reference>
<comment type="cofactor">
    <cofactor evidence="6">
        <name>FMN</name>
        <dbReference type="ChEBI" id="CHEBI:58210"/>
    </cofactor>
</comment>
<comment type="subunit">
    <text evidence="6">The complex is composed of six subunits: RnfA, RnfB, RnfC, RnfD, RnfE and RnfG.</text>
</comment>
<evidence type="ECO:0000256" key="2">
    <source>
        <dbReference type="ARBA" id="ARBA00022553"/>
    </source>
</evidence>
<comment type="similarity">
    <text evidence="6">Belongs to the RnfG family.</text>
</comment>
<gene>
    <name evidence="6" type="primary">rnfG</name>
    <name evidence="8" type="ORF">IAB60_00980</name>
</gene>
<sequence length="202" mass="20677">MKGIMKDAAILCVITLIAGFALGLVHEVTLEPIAAAQLAANTATYQEVYPDAAGFQISDELQSAVDSCGEEISSQGYGNVTVDAAQEALDADGNVIGYLITSTSTDGYNGTIQVATGITAEGQITGIGFLSISETPGLGMNAENPEFKDQFAGKSLQTFEVTKTSPSADNQIAAISGATFTSSAVTGAVNAAVYFAENCIAQ</sequence>
<dbReference type="PANTHER" id="PTHR36118:SF1">
    <property type="entry name" value="ION-TRANSLOCATING OXIDOREDUCTASE COMPLEX SUBUNIT G"/>
    <property type="match status" value="1"/>
</dbReference>
<dbReference type="GO" id="GO:0005886">
    <property type="term" value="C:plasma membrane"/>
    <property type="evidence" value="ECO:0007669"/>
    <property type="project" value="UniProtKB-SubCell"/>
</dbReference>
<keyword evidence="1 6" id="KW-0813">Transport</keyword>
<keyword evidence="5 6" id="KW-0249">Electron transport</keyword>
<comment type="subcellular location">
    <subcellularLocation>
        <location evidence="6">Cell membrane</location>
        <topology evidence="6">Single-pass membrane protein</topology>
    </subcellularLocation>
</comment>
<proteinExistence type="inferred from homology"/>
<accession>A0A9D1GH07</accession>
<evidence type="ECO:0000256" key="6">
    <source>
        <dbReference type="HAMAP-Rule" id="MF_00479"/>
    </source>
</evidence>
<protein>
    <recommendedName>
        <fullName evidence="6">Ion-translocating oxidoreductase complex subunit G</fullName>
        <ecNumber evidence="6">7.-.-.-</ecNumber>
    </recommendedName>
    <alternativeName>
        <fullName evidence="6">Rnf electron transport complex subunit G</fullName>
    </alternativeName>
</protein>
<keyword evidence="6" id="KW-1133">Transmembrane helix</keyword>
<evidence type="ECO:0000256" key="5">
    <source>
        <dbReference type="ARBA" id="ARBA00022982"/>
    </source>
</evidence>
<organism evidence="8 9">
    <name type="scientific">Candidatus Caccovicinus merdipullorum</name>
    <dbReference type="NCBI Taxonomy" id="2840724"/>
    <lineage>
        <taxon>Bacteria</taxon>
        <taxon>Bacillati</taxon>
        <taxon>Bacillota</taxon>
        <taxon>Clostridia</taxon>
        <taxon>Eubacteriales</taxon>
        <taxon>Candidatus Caccovicinus</taxon>
    </lineage>
</organism>
<dbReference type="NCBIfam" id="TIGR01947">
    <property type="entry name" value="rnfG"/>
    <property type="match status" value="1"/>
</dbReference>
<keyword evidence="6" id="KW-1003">Cell membrane</keyword>
<keyword evidence="6" id="KW-0812">Transmembrane</keyword>
<dbReference type="AlphaFoldDB" id="A0A9D1GH07"/>
<dbReference type="GO" id="GO:0010181">
    <property type="term" value="F:FMN binding"/>
    <property type="evidence" value="ECO:0007669"/>
    <property type="project" value="InterPro"/>
</dbReference>
<evidence type="ECO:0000256" key="3">
    <source>
        <dbReference type="ARBA" id="ARBA00022630"/>
    </source>
</evidence>
<evidence type="ECO:0000256" key="4">
    <source>
        <dbReference type="ARBA" id="ARBA00022643"/>
    </source>
</evidence>
<feature type="domain" description="FMN-binding" evidence="7">
    <location>
        <begin position="107"/>
        <end position="196"/>
    </location>
</feature>
<dbReference type="InterPro" id="IPR007329">
    <property type="entry name" value="FMN-bd"/>
</dbReference>
<keyword evidence="3 6" id="KW-0285">Flavoprotein</keyword>
<dbReference type="Pfam" id="PF04205">
    <property type="entry name" value="FMN_bind"/>
    <property type="match status" value="1"/>
</dbReference>
<keyword evidence="6" id="KW-1278">Translocase</keyword>
<name>A0A9D1GH07_9FIRM</name>
<evidence type="ECO:0000313" key="9">
    <source>
        <dbReference type="Proteomes" id="UP000886860"/>
    </source>
</evidence>
<comment type="caution">
    <text evidence="8">The sequence shown here is derived from an EMBL/GenBank/DDBJ whole genome shotgun (WGS) entry which is preliminary data.</text>
</comment>
<dbReference type="HAMAP" id="MF_00479">
    <property type="entry name" value="RsxG_RnfG"/>
    <property type="match status" value="1"/>
</dbReference>